<reference evidence="1" key="1">
    <citation type="submission" date="2016-10" db="EMBL/GenBank/DDBJ databases">
        <title>Sequence of Gallionella enrichment culture.</title>
        <authorList>
            <person name="Poehlein A."/>
            <person name="Muehling M."/>
            <person name="Daniel R."/>
        </authorList>
    </citation>
    <scope>NUCLEOTIDE SEQUENCE</scope>
</reference>
<keyword evidence="1" id="KW-0378">Hydrolase</keyword>
<dbReference type="InterPro" id="IPR050792">
    <property type="entry name" value="ADP-ribosylglycohydrolase"/>
</dbReference>
<dbReference type="AlphaFoldDB" id="A0A1J5TCJ6"/>
<protein>
    <submittedName>
        <fullName evidence="1">ADP-ribosyl-[dinitrogen reductase] glycohydrolase</fullName>
        <ecNumber evidence="1">3.2.2.24</ecNumber>
    </submittedName>
</protein>
<dbReference type="EC" id="3.2.2.24" evidence="1"/>
<evidence type="ECO:0000313" key="1">
    <source>
        <dbReference type="EMBL" id="OIR17835.1"/>
    </source>
</evidence>
<dbReference type="InterPro" id="IPR013479">
    <property type="entry name" value="ADP-ribosyl_diN_reduct_hydro"/>
</dbReference>
<gene>
    <name evidence="1" type="primary">draG_1</name>
    <name evidence="1" type="ORF">GALL_20570</name>
</gene>
<comment type="caution">
    <text evidence="1">The sequence shown here is derived from an EMBL/GenBank/DDBJ whole genome shotgun (WGS) entry which is preliminary data.</text>
</comment>
<sequence>MLDTPHDKTLYSKALGAYLGLAVGDALGAPVEFLTKREIAYKGTHREMTGGGWLKLNPGQITDDTEMSLYLGRAWLQADGWDARIAADQLAVWLKHHPIDVGNTCRRGIRRYMVDGTLHGEPCDGDGGNGAAMRILPIALATYGDDMAFQQAALEQAHITHHHPLSDAATLSLGRMVHSLLAGQGLKQCIKLAKALVEAHPQFKFSPYPGRASGYIVDTMQTVLHHFINTDSFESCVVETVNCGEDADTNGAIVGMLAGALYGVEAIPQRWLDKLDVAVKTEIEQQTLVFLSKPFLTNRRIFKRS</sequence>
<dbReference type="PANTHER" id="PTHR16222:SF12">
    <property type="entry name" value="ADP-RIBOSYLGLYCOHYDROLASE-RELATED"/>
    <property type="match status" value="1"/>
</dbReference>
<dbReference type="NCBIfam" id="TIGR02662">
    <property type="entry name" value="dinitro_DRAG"/>
    <property type="match status" value="1"/>
</dbReference>
<dbReference type="InterPro" id="IPR005502">
    <property type="entry name" value="Ribosyl_crysJ1"/>
</dbReference>
<dbReference type="Gene3D" id="1.10.4080.10">
    <property type="entry name" value="ADP-ribosylation/Crystallin J1"/>
    <property type="match status" value="1"/>
</dbReference>
<dbReference type="PANTHER" id="PTHR16222">
    <property type="entry name" value="ADP-RIBOSYLGLYCOHYDROLASE"/>
    <property type="match status" value="1"/>
</dbReference>
<dbReference type="SUPFAM" id="SSF101478">
    <property type="entry name" value="ADP-ribosylglycohydrolase"/>
    <property type="match status" value="1"/>
</dbReference>
<dbReference type="Pfam" id="PF03747">
    <property type="entry name" value="ADP_ribosyl_GH"/>
    <property type="match status" value="1"/>
</dbReference>
<keyword evidence="1" id="KW-0326">Glycosidase</keyword>
<accession>A0A1J5TCJ6</accession>
<organism evidence="1">
    <name type="scientific">mine drainage metagenome</name>
    <dbReference type="NCBI Taxonomy" id="410659"/>
    <lineage>
        <taxon>unclassified sequences</taxon>
        <taxon>metagenomes</taxon>
        <taxon>ecological metagenomes</taxon>
    </lineage>
</organism>
<dbReference type="EMBL" id="MLJW01000004">
    <property type="protein sequence ID" value="OIR17835.1"/>
    <property type="molecule type" value="Genomic_DNA"/>
</dbReference>
<dbReference type="GO" id="GO:0047407">
    <property type="term" value="F:ADP-ribosyl-[dinitrogen reductase] hydrolase activity"/>
    <property type="evidence" value="ECO:0007669"/>
    <property type="project" value="UniProtKB-EC"/>
</dbReference>
<name>A0A1J5TCJ6_9ZZZZ</name>
<proteinExistence type="predicted"/>
<dbReference type="InterPro" id="IPR036705">
    <property type="entry name" value="Ribosyl_crysJ1_sf"/>
</dbReference>